<evidence type="ECO:0000313" key="1">
    <source>
        <dbReference type="EMBL" id="PIK33673.1"/>
    </source>
</evidence>
<accession>A0A2G8JD59</accession>
<dbReference type="AlphaFoldDB" id="A0A2G8JD59"/>
<organism evidence="1 2">
    <name type="scientific">Stichopus japonicus</name>
    <name type="common">Sea cucumber</name>
    <dbReference type="NCBI Taxonomy" id="307972"/>
    <lineage>
        <taxon>Eukaryota</taxon>
        <taxon>Metazoa</taxon>
        <taxon>Echinodermata</taxon>
        <taxon>Eleutherozoa</taxon>
        <taxon>Echinozoa</taxon>
        <taxon>Holothuroidea</taxon>
        <taxon>Aspidochirotacea</taxon>
        <taxon>Aspidochirotida</taxon>
        <taxon>Stichopodidae</taxon>
        <taxon>Apostichopus</taxon>
    </lineage>
</organism>
<gene>
    <name evidence="1" type="ORF">BSL78_29509</name>
</gene>
<keyword evidence="2" id="KW-1185">Reference proteome</keyword>
<evidence type="ECO:0000313" key="2">
    <source>
        <dbReference type="Proteomes" id="UP000230750"/>
    </source>
</evidence>
<dbReference type="Proteomes" id="UP000230750">
    <property type="component" value="Unassembled WGS sequence"/>
</dbReference>
<reference evidence="1 2" key="1">
    <citation type="journal article" date="2017" name="PLoS Biol.">
        <title>The sea cucumber genome provides insights into morphological evolution and visceral regeneration.</title>
        <authorList>
            <person name="Zhang X."/>
            <person name="Sun L."/>
            <person name="Yuan J."/>
            <person name="Sun Y."/>
            <person name="Gao Y."/>
            <person name="Zhang L."/>
            <person name="Li S."/>
            <person name="Dai H."/>
            <person name="Hamel J.F."/>
            <person name="Liu C."/>
            <person name="Yu Y."/>
            <person name="Liu S."/>
            <person name="Lin W."/>
            <person name="Guo K."/>
            <person name="Jin S."/>
            <person name="Xu P."/>
            <person name="Storey K.B."/>
            <person name="Huan P."/>
            <person name="Zhang T."/>
            <person name="Zhou Y."/>
            <person name="Zhang J."/>
            <person name="Lin C."/>
            <person name="Li X."/>
            <person name="Xing L."/>
            <person name="Huo D."/>
            <person name="Sun M."/>
            <person name="Wang L."/>
            <person name="Mercier A."/>
            <person name="Li F."/>
            <person name="Yang H."/>
            <person name="Xiang J."/>
        </authorList>
    </citation>
    <scope>NUCLEOTIDE SEQUENCE [LARGE SCALE GENOMIC DNA]</scope>
    <source>
        <strain evidence="1">Shaxun</strain>
        <tissue evidence="1">Muscle</tissue>
    </source>
</reference>
<dbReference type="EMBL" id="MRZV01002450">
    <property type="protein sequence ID" value="PIK33673.1"/>
    <property type="molecule type" value="Genomic_DNA"/>
</dbReference>
<sequence length="90" mass="10014">MAKRETPNAGNDAKQIEDNIRQHKLLNCPIVCPGDVSKRLSMAVLFMKLDEICNGHQQEVPVSSGTEDSSHYHCSALDHEDDYVRCGNTT</sequence>
<proteinExistence type="predicted"/>
<protein>
    <submittedName>
        <fullName evidence="1">Uncharacterized protein</fullName>
    </submittedName>
</protein>
<name>A0A2G8JD59_STIJA</name>
<comment type="caution">
    <text evidence="1">The sequence shown here is derived from an EMBL/GenBank/DDBJ whole genome shotgun (WGS) entry which is preliminary data.</text>
</comment>